<feature type="compositionally biased region" description="Polar residues" evidence="4">
    <location>
        <begin position="567"/>
        <end position="605"/>
    </location>
</feature>
<accession>A0A0L6VLB4</accession>
<evidence type="ECO:0000256" key="2">
    <source>
        <dbReference type="ARBA" id="ARBA00022448"/>
    </source>
</evidence>
<feature type="compositionally biased region" description="Polar residues" evidence="4">
    <location>
        <begin position="486"/>
        <end position="521"/>
    </location>
</feature>
<comment type="subcellular location">
    <subcellularLocation>
        <location evidence="1">Nucleus</location>
    </subcellularLocation>
</comment>
<feature type="compositionally biased region" description="Low complexity" evidence="4">
    <location>
        <begin position="914"/>
        <end position="940"/>
    </location>
</feature>
<evidence type="ECO:0000313" key="6">
    <source>
        <dbReference type="EMBL" id="KNZ61504.1"/>
    </source>
</evidence>
<dbReference type="Gene3D" id="2.130.10.10">
    <property type="entry name" value="YVTN repeat-like/Quinoprotein amine dehydrogenase"/>
    <property type="match status" value="1"/>
</dbReference>
<feature type="compositionally biased region" description="Polar residues" evidence="4">
    <location>
        <begin position="878"/>
        <end position="893"/>
    </location>
</feature>
<feature type="region of interest" description="Disordered" evidence="4">
    <location>
        <begin position="567"/>
        <end position="627"/>
    </location>
</feature>
<feature type="compositionally biased region" description="Low complexity" evidence="4">
    <location>
        <begin position="960"/>
        <end position="972"/>
    </location>
</feature>
<dbReference type="InterPro" id="IPR039462">
    <property type="entry name" value="Nup159/Nup146_N"/>
</dbReference>
<feature type="region of interest" description="Disordered" evidence="4">
    <location>
        <begin position="706"/>
        <end position="1456"/>
    </location>
</feature>
<evidence type="ECO:0000256" key="3">
    <source>
        <dbReference type="ARBA" id="ARBA00023242"/>
    </source>
</evidence>
<feature type="compositionally biased region" description="Low complexity" evidence="4">
    <location>
        <begin position="812"/>
        <end position="826"/>
    </location>
</feature>
<gene>
    <name evidence="6" type="ORF">VP01_1391g2</name>
</gene>
<proteinExistence type="predicted"/>
<feature type="region of interest" description="Disordered" evidence="4">
    <location>
        <begin position="435"/>
        <end position="454"/>
    </location>
</feature>
<dbReference type="InterPro" id="IPR015943">
    <property type="entry name" value="WD40/YVTN_repeat-like_dom_sf"/>
</dbReference>
<dbReference type="OrthoDB" id="248320at2759"/>
<feature type="compositionally biased region" description="Acidic residues" evidence="4">
    <location>
        <begin position="1087"/>
        <end position="1098"/>
    </location>
</feature>
<keyword evidence="7" id="KW-1185">Reference proteome</keyword>
<keyword evidence="2" id="KW-0813">Transport</keyword>
<dbReference type="STRING" id="27349.A0A0L6VLB4"/>
<feature type="compositionally biased region" description="Basic and acidic residues" evidence="4">
    <location>
        <begin position="1125"/>
        <end position="1145"/>
    </location>
</feature>
<feature type="compositionally biased region" description="Low complexity" evidence="4">
    <location>
        <begin position="612"/>
        <end position="627"/>
    </location>
</feature>
<feature type="compositionally biased region" description="Low complexity" evidence="4">
    <location>
        <begin position="1253"/>
        <end position="1267"/>
    </location>
</feature>
<feature type="compositionally biased region" description="Polar residues" evidence="4">
    <location>
        <begin position="833"/>
        <end position="843"/>
    </location>
</feature>
<evidence type="ECO:0000256" key="1">
    <source>
        <dbReference type="ARBA" id="ARBA00004123"/>
    </source>
</evidence>
<feature type="compositionally biased region" description="Basic and acidic residues" evidence="4">
    <location>
        <begin position="982"/>
        <end position="1010"/>
    </location>
</feature>
<name>A0A0L6VLB4_9BASI</name>
<dbReference type="VEuPathDB" id="FungiDB:VP01_1391g2"/>
<feature type="compositionally biased region" description="Polar residues" evidence="4">
    <location>
        <begin position="750"/>
        <end position="800"/>
    </location>
</feature>
<feature type="compositionally biased region" description="Polar residues" evidence="4">
    <location>
        <begin position="852"/>
        <end position="870"/>
    </location>
</feature>
<dbReference type="SUPFAM" id="SSF117289">
    <property type="entry name" value="Nucleoporin domain"/>
    <property type="match status" value="1"/>
</dbReference>
<comment type="caution">
    <text evidence="6">The sequence shown here is derived from an EMBL/GenBank/DDBJ whole genome shotgun (WGS) entry which is preliminary data.</text>
</comment>
<dbReference type="Proteomes" id="UP000037035">
    <property type="component" value="Unassembled WGS sequence"/>
</dbReference>
<feature type="compositionally biased region" description="Pro residues" evidence="4">
    <location>
        <begin position="1404"/>
        <end position="1414"/>
    </location>
</feature>
<feature type="region of interest" description="Disordered" evidence="4">
    <location>
        <begin position="486"/>
        <end position="551"/>
    </location>
</feature>
<keyword evidence="3" id="KW-0539">Nucleus</keyword>
<evidence type="ECO:0000313" key="7">
    <source>
        <dbReference type="Proteomes" id="UP000037035"/>
    </source>
</evidence>
<dbReference type="GO" id="GO:0005634">
    <property type="term" value="C:nucleus"/>
    <property type="evidence" value="ECO:0007669"/>
    <property type="project" value="UniProtKB-SubCell"/>
</dbReference>
<feature type="compositionally biased region" description="Polar residues" evidence="4">
    <location>
        <begin position="714"/>
        <end position="737"/>
    </location>
</feature>
<reference evidence="6 7" key="1">
    <citation type="submission" date="2015-08" db="EMBL/GenBank/DDBJ databases">
        <title>Next Generation Sequencing and Analysis of the Genome of Puccinia sorghi L Schw, the Causal Agent of Maize Common Rust.</title>
        <authorList>
            <person name="Rochi L."/>
            <person name="Burguener G."/>
            <person name="Darino M."/>
            <person name="Turjanski A."/>
            <person name="Kreff E."/>
            <person name="Dieguez M.J."/>
            <person name="Sacco F."/>
        </authorList>
    </citation>
    <scope>NUCLEOTIDE SEQUENCE [LARGE SCALE GENOMIC DNA]</scope>
    <source>
        <strain evidence="6 7">RO10H11247</strain>
    </source>
</reference>
<feature type="compositionally biased region" description="Pro residues" evidence="4">
    <location>
        <begin position="941"/>
        <end position="959"/>
    </location>
</feature>
<dbReference type="EMBL" id="LAVV01004354">
    <property type="protein sequence ID" value="KNZ61504.1"/>
    <property type="molecule type" value="Genomic_DNA"/>
</dbReference>
<dbReference type="Pfam" id="PF16755">
    <property type="entry name" value="Beta-prop_NUP159_NUP214"/>
    <property type="match status" value="1"/>
</dbReference>
<evidence type="ECO:0000259" key="5">
    <source>
        <dbReference type="Pfam" id="PF16755"/>
    </source>
</evidence>
<evidence type="ECO:0000256" key="4">
    <source>
        <dbReference type="SAM" id="MobiDB-lite"/>
    </source>
</evidence>
<organism evidence="6 7">
    <name type="scientific">Puccinia sorghi</name>
    <dbReference type="NCBI Taxonomy" id="27349"/>
    <lineage>
        <taxon>Eukaryota</taxon>
        <taxon>Fungi</taxon>
        <taxon>Dikarya</taxon>
        <taxon>Basidiomycota</taxon>
        <taxon>Pucciniomycotina</taxon>
        <taxon>Pucciniomycetes</taxon>
        <taxon>Pucciniales</taxon>
        <taxon>Pucciniaceae</taxon>
        <taxon>Puccinia</taxon>
    </lineage>
</organism>
<feature type="domain" description="Nucleoporin Nup159/Nup146 N-terminal" evidence="5">
    <location>
        <begin position="112"/>
        <end position="391"/>
    </location>
</feature>
<feature type="compositionally biased region" description="Pro residues" evidence="4">
    <location>
        <begin position="1426"/>
        <end position="1441"/>
    </location>
</feature>
<feature type="compositionally biased region" description="Polar residues" evidence="4">
    <location>
        <begin position="440"/>
        <end position="454"/>
    </location>
</feature>
<feature type="compositionally biased region" description="Basic and acidic residues" evidence="4">
    <location>
        <begin position="1443"/>
        <end position="1456"/>
    </location>
</feature>
<feature type="compositionally biased region" description="Acidic residues" evidence="4">
    <location>
        <begin position="1026"/>
        <end position="1051"/>
    </location>
</feature>
<sequence>MEVDTKDVQGTISLSPYRPGTHLRVSSTLAPLPKNHFSLFAISNVFRWAVVVTSSGLDSASRPAFLLTPLDDLQSAIDQAEPHFNSPFNVQEHAQTLLVPTLQLCPDPSVFVTHVAFAAWDRLLLVATSNGSLHIFSLHNLVHHRNTSPLRSIHSVSNVPLKLILPNPSKGGSLCGVIVAVYQDWTIKVMDCYDTEKTYWTSQLVTAAEWSPMGKRLFVGYSDGRLEFVTHDGITKGKIDPPALVEKEGLSVLHIKWLDQKNYLVSFTAPTDQSDDMNETYCLHVPKQSESPACTFTRVVDAITPDGDTSLPPQLLTAAVSGNPQTNWKHIVISSFSNSTALTLLGYDKTDKPFFLDLEEGRPEIPVAEDDYSPSAPLGIAICYCTREKIPLLWCYTTDGVLSLWKLLVSDPELPAYVKGWNEISDFSDLSTVAEESLQEAPQPSKQLNSGNSSASSNVIPQALAASHSSGFGNFASSVTAFGQSSQTHGEATSGSASSSQANPFSQASLGNSLTNTSQVSAFGKPSGFGNPTPSATVTAFGKPSSLGGSTSANPVSAFGNASAFGNSSSPQVSPFGQPSNTSFGDSANHTQPNLGGSTEPNNSGFAAFANSSRGSTTPSSSGFAAFAKASAKSELPASGGFAQFTNASNQASFLTGDTASSTNIFDNPPSADAGGSDNCREVGASTAPSNAGFAAFENSSAKSESAASGGFAQYTNTSNQTNFLTGNTATSSTNVLDTPPSVKEGGVENPQSHDSNMILQASSSPTKSVNEFAKSQTSSFFKQPTTTTTALLSFQPRVTENTEENDDDPRPQSAGSGPSSPLPAANEDIDAFQSNQTSSSVLETAAEPSDLSVNALDSLSSKKTASKINVTIRPDQLGSQAPMTPPAQSVRSVSFGFGGFKQPPPARSTLFAPSGPLSSTSPSFTPLTSTPPQTSMQPPSSTPPPMSLTSFTPPPPTSPNSFTSSSPHNSPIPLKTPPEMPLEHTDSQPKKEEISPRKEDDARSISKEDDYSDNEDVESQSSREDESENEATQSEDGELDSENVDIQSDDEPVHSEEDNTESESDAGSSEANSCDELEVSCRDQLEASEEDVDEELAEPQTLAKELGQLAPSKKPESYASSKQEACHKDAHEQLAEPQALKERSGPPAPTKESEPSAPSKESEPLMPQVEPEPPTPDKEPELPALVQQPVTSPEKEPESSTLQEKQESPVSEEEPVPPAPVNKVVSSTLEEKLERPAPVNDTEPPTPEQELESSAPEQEPESSAPEKTPQPSAPAKEPEPTAFANEPVLSAPAKEPEPSALANEPQSPTAEKDARKLVPSTPAKALVQPTPVKELTRPTPEQQPDPPAPKEKPIPVKEPVPPTPGKKSVRSTPAKECAPSALEEKPTPAKGPVPPTNLIGTVPPAPSKEPLPQTPARKLVLPTPATIPVPPAPTKDPMPPALEEKPKPPALEESKHAQPPFLMTRPELTAPMTYFSPSSVPSVIVNSSENFPEFTGKELGEALLRLTDSTTSEIECLAPVALVCQRYFEECHKTLQHARGIADLSQVQNWLFGDLPQLYQFIQHFAELAKRRKAEYEIRRQALTTLEGTTIKGDIKLDEIKRLWRLRNDPGFSQKAAISSLQDKTEMAELRSDVTQMGSPRTLDQAAALRALLSEHKGAMLKESILNHRTGPILTRAQTFKQITPMQHQGLSHICVTKILVIMPKQKTT</sequence>
<protein>
    <recommendedName>
        <fullName evidence="5">Nucleoporin Nup159/Nup146 N-terminal domain-containing protein</fullName>
    </recommendedName>
</protein>
<feature type="region of interest" description="Disordered" evidence="4">
    <location>
        <begin position="658"/>
        <end position="688"/>
    </location>
</feature>